<comment type="caution">
    <text evidence="4">The sequence shown here is derived from an EMBL/GenBank/DDBJ whole genome shotgun (WGS) entry which is preliminary data.</text>
</comment>
<dbReference type="SUPFAM" id="SSF52507">
    <property type="entry name" value="Homo-oligomeric flavin-containing Cys decarboxylases, HFCD"/>
    <property type="match status" value="1"/>
</dbReference>
<dbReference type="PANTHER" id="PTHR14359:SF21">
    <property type="entry name" value="FLAVOPROTEIN DOMAIN-CONTAINING PROTEIN"/>
    <property type="match status" value="1"/>
</dbReference>
<feature type="compositionally biased region" description="Low complexity" evidence="2">
    <location>
        <begin position="437"/>
        <end position="451"/>
    </location>
</feature>
<dbReference type="InterPro" id="IPR003382">
    <property type="entry name" value="Flavoprotein"/>
</dbReference>
<dbReference type="Pfam" id="PF02441">
    <property type="entry name" value="Flavoprotein"/>
    <property type="match status" value="1"/>
</dbReference>
<dbReference type="EMBL" id="JAGHQM010002991">
    <property type="protein sequence ID" value="KAH0547988.1"/>
    <property type="molecule type" value="Genomic_DNA"/>
</dbReference>
<dbReference type="GO" id="GO:0010181">
    <property type="term" value="F:FMN binding"/>
    <property type="evidence" value="ECO:0007669"/>
    <property type="project" value="TreeGrafter"/>
</dbReference>
<dbReference type="SUPFAM" id="SSF140860">
    <property type="entry name" value="Pseudo ankyrin repeat-like"/>
    <property type="match status" value="1"/>
</dbReference>
<proteinExistence type="inferred from homology"/>
<dbReference type="Proteomes" id="UP000750711">
    <property type="component" value="Unassembled WGS sequence"/>
</dbReference>
<dbReference type="AlphaFoldDB" id="A0A9P8IA73"/>
<keyword evidence="5" id="KW-1185">Reference proteome</keyword>
<gene>
    <name evidence="4" type="ORF">GP486_008270</name>
</gene>
<organism evidence="4 5">
    <name type="scientific">Trichoglossum hirsutum</name>
    <dbReference type="NCBI Taxonomy" id="265104"/>
    <lineage>
        <taxon>Eukaryota</taxon>
        <taxon>Fungi</taxon>
        <taxon>Dikarya</taxon>
        <taxon>Ascomycota</taxon>
        <taxon>Pezizomycotina</taxon>
        <taxon>Geoglossomycetes</taxon>
        <taxon>Geoglossales</taxon>
        <taxon>Geoglossaceae</taxon>
        <taxon>Trichoglossum</taxon>
    </lineage>
</organism>
<dbReference type="GO" id="GO:0071513">
    <property type="term" value="C:phosphopantothenoylcysteine decarboxylase complex"/>
    <property type="evidence" value="ECO:0007669"/>
    <property type="project" value="TreeGrafter"/>
</dbReference>
<comment type="similarity">
    <text evidence="1">Belongs to the HFCD (homooligomeric flavin containing Cys decarboxylase) superfamily.</text>
</comment>
<sequence>MEVSRSLSTVSLPDIHDGHRKLNVLVGSSASRNAWAANRIVARLVDNPTLAVRGIRAGAGERVDTLRGSGGHERSVEESEQLALELCEWADLLVLAPIEADAFARMLHGMTGSTVLEVLRSWDVSKKVILVPGMSKAMWENPMTKKQLNKVRRKWNWIRVAQPMLWQFGGGSAPGMRDITWDGMEELIGIIENQAELMIIGQDMDTTMAMSTSTSKNGAPPVNLPPEIWSSIFEYVGDWELSKRLDVYTNLPTPPEWKKQGDQPGDMKDLDWVILTGSLNDVATWLESRTAPLWLSSLSVKLIIKFAWTELLSYLEENHKDLFWVTFGHTLLPTKASAVFGRAEVLEWWRTSSSFLSKEYTTDAIDGASRAGFIHILDWWRKSGLSMSYTEAALEQASSKGNIGVLEWWRAASMHQGSYHVDSDASRHGVSRGGAASSFSSSSSPTHISYSDSHRSDSTDITGPLRLKIGKSICYAAQNGQAEAVRWWGTSGIPYLHAESVAKIASTYGHVNVLQLWRELKGDKMVYDDQVLVGPTKNGHRAVLEWWRNSGFKVEYKTCDIEEALEDCVGGPATTDEVKKWWARNGLNLGVGTLEWMRVKVL</sequence>
<feature type="region of interest" description="Disordered" evidence="2">
    <location>
        <begin position="432"/>
        <end position="459"/>
    </location>
</feature>
<dbReference type="PANTHER" id="PTHR14359">
    <property type="entry name" value="HOMO-OLIGOMERIC FLAVIN CONTAINING CYS DECARBOXYLASE FAMILY"/>
    <property type="match status" value="1"/>
</dbReference>
<name>A0A9P8IA73_9PEZI</name>
<dbReference type="GO" id="GO:0015937">
    <property type="term" value="P:coenzyme A biosynthetic process"/>
    <property type="evidence" value="ECO:0007669"/>
    <property type="project" value="TreeGrafter"/>
</dbReference>
<dbReference type="InterPro" id="IPR036551">
    <property type="entry name" value="Flavin_trans-like"/>
</dbReference>
<evidence type="ECO:0000259" key="3">
    <source>
        <dbReference type="Pfam" id="PF02441"/>
    </source>
</evidence>
<dbReference type="Gene3D" id="3.40.50.1950">
    <property type="entry name" value="Flavin prenyltransferase-like"/>
    <property type="match status" value="1"/>
</dbReference>
<evidence type="ECO:0000256" key="2">
    <source>
        <dbReference type="SAM" id="MobiDB-lite"/>
    </source>
</evidence>
<dbReference type="GO" id="GO:0004633">
    <property type="term" value="F:phosphopantothenoylcysteine decarboxylase activity"/>
    <property type="evidence" value="ECO:0007669"/>
    <property type="project" value="TreeGrafter"/>
</dbReference>
<feature type="domain" description="Flavoprotein" evidence="3">
    <location>
        <begin position="23"/>
        <end position="153"/>
    </location>
</feature>
<protein>
    <recommendedName>
        <fullName evidence="3">Flavoprotein domain-containing protein</fullName>
    </recommendedName>
</protein>
<evidence type="ECO:0000313" key="5">
    <source>
        <dbReference type="Proteomes" id="UP000750711"/>
    </source>
</evidence>
<evidence type="ECO:0000313" key="4">
    <source>
        <dbReference type="EMBL" id="KAH0547988.1"/>
    </source>
</evidence>
<evidence type="ECO:0000256" key="1">
    <source>
        <dbReference type="ARBA" id="ARBA00038350"/>
    </source>
</evidence>
<accession>A0A9P8IA73</accession>
<reference evidence="4" key="1">
    <citation type="submission" date="2021-03" db="EMBL/GenBank/DDBJ databases">
        <title>Comparative genomics and phylogenomic investigation of the class Geoglossomycetes provide insights into ecological specialization and systematics.</title>
        <authorList>
            <person name="Melie T."/>
            <person name="Pirro S."/>
            <person name="Miller A.N."/>
            <person name="Quandt A."/>
        </authorList>
    </citation>
    <scope>NUCLEOTIDE SEQUENCE</scope>
    <source>
        <strain evidence="4">CAQ_001_2017</strain>
    </source>
</reference>